<reference evidence="2" key="2">
    <citation type="submission" date="2020-09" db="EMBL/GenBank/DDBJ databases">
        <authorList>
            <person name="Sun Q."/>
            <person name="Zhou Y."/>
        </authorList>
    </citation>
    <scope>NUCLEOTIDE SEQUENCE</scope>
    <source>
        <strain evidence="2">CGMCC 1.15447</strain>
    </source>
</reference>
<proteinExistence type="predicted"/>
<dbReference type="Proteomes" id="UP000648801">
    <property type="component" value="Unassembled WGS sequence"/>
</dbReference>
<comment type="caution">
    <text evidence="2">The sequence shown here is derived from an EMBL/GenBank/DDBJ whole genome shotgun (WGS) entry which is preliminary data.</text>
</comment>
<dbReference type="RefSeq" id="WP_188758196.1">
    <property type="nucleotide sequence ID" value="NZ_BMJB01000001.1"/>
</dbReference>
<accession>A0A916W1Z1</accession>
<evidence type="ECO:0000313" key="2">
    <source>
        <dbReference type="EMBL" id="GGA60665.1"/>
    </source>
</evidence>
<organism evidence="2 3">
    <name type="scientific">Edaphobacter acidisoli</name>
    <dbReference type="NCBI Taxonomy" id="2040573"/>
    <lineage>
        <taxon>Bacteria</taxon>
        <taxon>Pseudomonadati</taxon>
        <taxon>Acidobacteriota</taxon>
        <taxon>Terriglobia</taxon>
        <taxon>Terriglobales</taxon>
        <taxon>Acidobacteriaceae</taxon>
        <taxon>Edaphobacter</taxon>
    </lineage>
</organism>
<dbReference type="AlphaFoldDB" id="A0A916W1Z1"/>
<evidence type="ECO:0000256" key="1">
    <source>
        <dbReference type="SAM" id="SignalP"/>
    </source>
</evidence>
<reference evidence="2" key="1">
    <citation type="journal article" date="2014" name="Int. J. Syst. Evol. Microbiol.">
        <title>Complete genome sequence of Corynebacterium casei LMG S-19264T (=DSM 44701T), isolated from a smear-ripened cheese.</title>
        <authorList>
            <consortium name="US DOE Joint Genome Institute (JGI-PGF)"/>
            <person name="Walter F."/>
            <person name="Albersmeier A."/>
            <person name="Kalinowski J."/>
            <person name="Ruckert C."/>
        </authorList>
    </citation>
    <scope>NUCLEOTIDE SEQUENCE</scope>
    <source>
        <strain evidence="2">CGMCC 1.15447</strain>
    </source>
</reference>
<feature type="chain" id="PRO_5037778003" description="DUF5667 domain-containing protein" evidence="1">
    <location>
        <begin position="27"/>
        <end position="156"/>
    </location>
</feature>
<evidence type="ECO:0008006" key="4">
    <source>
        <dbReference type="Google" id="ProtNLM"/>
    </source>
</evidence>
<keyword evidence="1" id="KW-0732">Signal</keyword>
<feature type="signal peptide" evidence="1">
    <location>
        <begin position="1"/>
        <end position="26"/>
    </location>
</feature>
<dbReference type="EMBL" id="BMJB01000001">
    <property type="protein sequence ID" value="GGA60665.1"/>
    <property type="molecule type" value="Genomic_DNA"/>
</dbReference>
<gene>
    <name evidence="2" type="ORF">GCM10011507_10260</name>
</gene>
<protein>
    <recommendedName>
        <fullName evidence="4">DUF5667 domain-containing protein</fullName>
    </recommendedName>
</protein>
<name>A0A916W1Z1_9BACT</name>
<keyword evidence="3" id="KW-1185">Reference proteome</keyword>
<sequence length="156" mass="17345">MKSIARTPALILVPVLLLIFAPRVSAASIDENPPDPQTLAQMELRAQQANPRDQCYLYAELIHSMTDVAVHQIANGDDDKAALTLKQISHYAHLIESSLAKNTKRLKNAEILMDRTTTHLTEALHFTSGDDRANLQATLKQLNGVQNQLLDQVFNH</sequence>
<evidence type="ECO:0000313" key="3">
    <source>
        <dbReference type="Proteomes" id="UP000648801"/>
    </source>
</evidence>